<dbReference type="AlphaFoldDB" id="A0A162J606"/>
<comment type="caution">
    <text evidence="1">The sequence shown here is derived from an EMBL/GenBank/DDBJ whole genome shotgun (WGS) entry which is preliminary data.</text>
</comment>
<dbReference type="RefSeq" id="WP_062680653.1">
    <property type="nucleotide sequence ID" value="NZ_LVEA01000001.1"/>
</dbReference>
<sequence length="178" mass="21062">MGNFILIDKDGVIFLAHFHKKMEPDFNGYNIIKFMLKTHINKDDFFTFINWFNEEHYRYKEGFITLRTSFEDDSFCYDIKHSNFNYIYNATSEEIILPSGDIIKPNNFIILVLNKNKTKEILQKDFDISDKTEFYQDPEIKEVEEAISIIEKTTLSAIDKGFIVDLLEELKNIRSGEM</sequence>
<gene>
    <name evidence="1" type="ORF">A2J07_00250</name>
</gene>
<proteinExistence type="predicted"/>
<protein>
    <submittedName>
        <fullName evidence="1">Uncharacterized protein</fullName>
    </submittedName>
</protein>
<dbReference type="EMBL" id="LVEA01000001">
    <property type="protein sequence ID" value="KYL05198.1"/>
    <property type="molecule type" value="Genomic_DNA"/>
</dbReference>
<reference evidence="1 2" key="1">
    <citation type="submission" date="2016-03" db="EMBL/GenBank/DDBJ databases">
        <title>Comparative genomics of human isolates of Fusobacterium necrophorum.</title>
        <authorList>
            <person name="Jensen A."/>
            <person name="Bank S."/>
            <person name="Andersen P.S."/>
            <person name="Kristensen L.H."/>
            <person name="Prag J."/>
        </authorList>
    </citation>
    <scope>NUCLEOTIDE SEQUENCE [LARGE SCALE GENOMIC DNA]</scope>
    <source>
        <strain evidence="1 2">LS_1264</strain>
    </source>
</reference>
<evidence type="ECO:0000313" key="1">
    <source>
        <dbReference type="EMBL" id="KYL05198.1"/>
    </source>
</evidence>
<evidence type="ECO:0000313" key="2">
    <source>
        <dbReference type="Proteomes" id="UP000075816"/>
    </source>
</evidence>
<organism evidence="1 2">
    <name type="scientific">Fusobacterium necrophorum subsp. funduliforme</name>
    <dbReference type="NCBI Taxonomy" id="143387"/>
    <lineage>
        <taxon>Bacteria</taxon>
        <taxon>Fusobacteriati</taxon>
        <taxon>Fusobacteriota</taxon>
        <taxon>Fusobacteriia</taxon>
        <taxon>Fusobacteriales</taxon>
        <taxon>Fusobacteriaceae</taxon>
        <taxon>Fusobacterium</taxon>
    </lineage>
</organism>
<dbReference type="Proteomes" id="UP000075816">
    <property type="component" value="Unassembled WGS sequence"/>
</dbReference>
<accession>A0A162J606</accession>
<name>A0A162J606_9FUSO</name>